<comment type="caution">
    <text evidence="3">The sequence shown here is derived from an EMBL/GenBank/DDBJ whole genome shotgun (WGS) entry which is preliminary data.</text>
</comment>
<reference evidence="3 4" key="1">
    <citation type="submission" date="2024-07" db="EMBL/GenBank/DDBJ databases">
        <title>Luteimonas salilacus sp. nov., isolated from the shore soil of Salt Lake in Tibet of China.</title>
        <authorList>
            <person name="Zhang X."/>
            <person name="Li A."/>
        </authorList>
    </citation>
    <scope>NUCLEOTIDE SEQUENCE [LARGE SCALE GENOMIC DNA]</scope>
    <source>
        <strain evidence="3 4">B3-2-R+30</strain>
    </source>
</reference>
<dbReference type="NCBIfam" id="TIGR02099">
    <property type="entry name" value="YhdP family protein"/>
    <property type="match status" value="1"/>
</dbReference>
<organism evidence="3 4">
    <name type="scientific">Luteimonas salinilitoris</name>
    <dbReference type="NCBI Taxonomy" id="3237697"/>
    <lineage>
        <taxon>Bacteria</taxon>
        <taxon>Pseudomonadati</taxon>
        <taxon>Pseudomonadota</taxon>
        <taxon>Gammaproteobacteria</taxon>
        <taxon>Lysobacterales</taxon>
        <taxon>Lysobacteraceae</taxon>
        <taxon>Luteimonas</taxon>
    </lineage>
</organism>
<dbReference type="InterPro" id="IPR011836">
    <property type="entry name" value="YhdP"/>
</dbReference>
<sequence length="1298" mass="137974">MSLLSHRLRLLRRGLWLALAVVLVLMALAAGITSQMLPLVERHPQRVADWLSERAGREVAFDRLETEWTRRGPLLRLDGLRIGDGPEAVQVGAAEVLVAQYAGLLPGRSLTELRLRDLDLTLERDDEGRWRVRGLPGQRDRDDEGDPFDVLERLGELQVIGGSLTVDAPGLQIEVTVPRIDLRLRVDGDRVRAAARAWMEGDETPLQAALELTRDRGDGRLYAALDAADLAHWSPLLRHAGISVDGGHGRIDAWATLHDNRVAAVVARTALDDLGLRARHGEAEATRVSFERVEARMHWAATESGWRLDAPHLRITAGDAVQSLDGMLIAAGRRYAFAAERIDAGPLLALLPLSDRVPPALRDWLRQARPNAVLDDVEVVGERDGRLRLQARIDDLAFASVGDRPGVSGLRGSLHGDARGIGFAFDPEAELRFDWPAGFGDPHQVSLRGEVVAWREDDDWVLQTPALRLQGDGYGADVRGGLRFAANGGRPRIDLAAQLDDVQVPVAKRFWVRHRMPEATVDWLDAALVGGTVRNGRALVSGDLDDWPFRAEAGRPAPGLFQAEARLAGVEVKFQPDWPAVERLTGRVRFIADGFELRGAGAIADVAFSDLAAGVAHFGRAELGASARTRTDAAALLALLRGSPLQAMHGDAVAGLSVAGPVAATFAMTLPMHGSNRGRPRIDGGVELQGVRAREPEWGLVLDDVRGDARYDQEGFIAEGLRTLHEDRAGVLALRAGDGHVRDPTQAFEAELRTAIDAAQLLARAPDLDWLRPYVRGRSDWTVTVSVPRSASPPRSPSPRSLPLPPPQEPDSAQATAAARLRLRSDLVGTVLDLPAPLDKPAATPLSSLIETALPLGGGEITLRLGQRMALRARSGSGRTGVDVALGGGAAAAAPASGLVVSGHTPALAAMDWIGLAAGGDGGGGGGEGLSLRRVDLAVDRLLLLGGVFADTRVRGAKADSGVTSLRFDGPALAGSLSLPQASGGTVSGRLQRLHWRSAATAAQASAAAAAEDEAATIGGTNPADIPPIDLAVDDLRLNDADLGEAGLRTRPTPDGLRIEQLQTRAPKQRIDGTGDWRGRGANERTQLKFDIASRDFGALLAGLGQGGRILGGDGKVQLDAAWPGSPARFRADALQGTLALRVKDGQLVEIDPGAGRVLGLLSVAELPRRLTLDFRDFFDKGFAFNRIGGQVRFGQGRASSDDLVIDGPAAEIRIAGSADLRAQTYDQTIDVFPKSANLLTAVGAIAGGPVGAAVGAVANAVLKKPLSGLGATTYRVSGPWKEPKVEVVRREPRVARP</sequence>
<evidence type="ECO:0000259" key="2">
    <source>
        <dbReference type="Pfam" id="PF13116"/>
    </source>
</evidence>
<dbReference type="Pfam" id="PF13116">
    <property type="entry name" value="YhdP"/>
    <property type="match status" value="1"/>
</dbReference>
<gene>
    <name evidence="3" type="ORF">AB6713_18385</name>
</gene>
<evidence type="ECO:0000313" key="3">
    <source>
        <dbReference type="EMBL" id="MEZ0476565.1"/>
    </source>
</evidence>
<evidence type="ECO:0000256" key="1">
    <source>
        <dbReference type="SAM" id="MobiDB-lite"/>
    </source>
</evidence>
<feature type="compositionally biased region" description="Pro residues" evidence="1">
    <location>
        <begin position="794"/>
        <end position="809"/>
    </location>
</feature>
<accession>A0ABV4HV01</accession>
<feature type="region of interest" description="Disordered" evidence="1">
    <location>
        <begin position="786"/>
        <end position="814"/>
    </location>
</feature>
<dbReference type="InterPro" id="IPR025263">
    <property type="entry name" value="YhdP_central"/>
</dbReference>
<dbReference type="Proteomes" id="UP001566331">
    <property type="component" value="Unassembled WGS sequence"/>
</dbReference>
<dbReference type="PANTHER" id="PTHR38690:SF1">
    <property type="entry name" value="PROTEASE"/>
    <property type="match status" value="1"/>
</dbReference>
<name>A0ABV4HV01_9GAMM</name>
<dbReference type="RefSeq" id="WP_370564832.1">
    <property type="nucleotide sequence ID" value="NZ_JBFWIB010000010.1"/>
</dbReference>
<proteinExistence type="predicted"/>
<feature type="domain" description="YhdP central" evidence="2">
    <location>
        <begin position="8"/>
        <end position="1286"/>
    </location>
</feature>
<dbReference type="EMBL" id="JBFWIC010000040">
    <property type="protein sequence ID" value="MEZ0476565.1"/>
    <property type="molecule type" value="Genomic_DNA"/>
</dbReference>
<keyword evidence="4" id="KW-1185">Reference proteome</keyword>
<evidence type="ECO:0000313" key="4">
    <source>
        <dbReference type="Proteomes" id="UP001566331"/>
    </source>
</evidence>
<dbReference type="PANTHER" id="PTHR38690">
    <property type="entry name" value="PROTEASE-RELATED"/>
    <property type="match status" value="1"/>
</dbReference>
<protein>
    <submittedName>
        <fullName evidence="3">YhdP family protein</fullName>
    </submittedName>
</protein>